<dbReference type="CDD" id="cd03263">
    <property type="entry name" value="ABC_subfamily_A"/>
    <property type="match status" value="2"/>
</dbReference>
<keyword evidence="7" id="KW-0067">ATP-binding</keyword>
<comment type="similarity">
    <text evidence="2">Belongs to the ABC transporter superfamily. ABCA family.</text>
</comment>
<comment type="caution">
    <text evidence="13">The sequence shown here is derived from an EMBL/GenBank/DDBJ whole genome shotgun (WGS) entry which is preliminary data.</text>
</comment>
<dbReference type="Proteomes" id="UP001344447">
    <property type="component" value="Unassembled WGS sequence"/>
</dbReference>
<dbReference type="FunFam" id="3.40.50.300:FF:000298">
    <property type="entry name" value="ATP-binding cassette sub-family A member 12"/>
    <property type="match status" value="1"/>
</dbReference>
<dbReference type="GO" id="GO:0005524">
    <property type="term" value="F:ATP binding"/>
    <property type="evidence" value="ECO:0007669"/>
    <property type="project" value="UniProtKB-KW"/>
</dbReference>
<dbReference type="PANTHER" id="PTHR19229:SF36">
    <property type="entry name" value="ATP-BINDING CASSETTE SUB-FAMILY A MEMBER 2"/>
    <property type="match status" value="1"/>
</dbReference>
<evidence type="ECO:0000256" key="7">
    <source>
        <dbReference type="ARBA" id="ARBA00022840"/>
    </source>
</evidence>
<evidence type="ECO:0000256" key="5">
    <source>
        <dbReference type="ARBA" id="ARBA00022737"/>
    </source>
</evidence>
<dbReference type="InterPro" id="IPR003593">
    <property type="entry name" value="AAA+_ATPase"/>
</dbReference>
<feature type="transmembrane region" description="Helical" evidence="11">
    <location>
        <begin position="26"/>
        <end position="50"/>
    </location>
</feature>
<feature type="transmembrane region" description="Helical" evidence="11">
    <location>
        <begin position="276"/>
        <end position="298"/>
    </location>
</feature>
<evidence type="ECO:0000256" key="11">
    <source>
        <dbReference type="SAM" id="Phobius"/>
    </source>
</evidence>
<feature type="compositionally biased region" description="Low complexity" evidence="10">
    <location>
        <begin position="1626"/>
        <end position="1644"/>
    </location>
</feature>
<dbReference type="PROSITE" id="PS50893">
    <property type="entry name" value="ABC_TRANSPORTER_2"/>
    <property type="match status" value="2"/>
</dbReference>
<organism evidence="13 14">
    <name type="scientific">Dictyostelium firmibasis</name>
    <dbReference type="NCBI Taxonomy" id="79012"/>
    <lineage>
        <taxon>Eukaryota</taxon>
        <taxon>Amoebozoa</taxon>
        <taxon>Evosea</taxon>
        <taxon>Eumycetozoa</taxon>
        <taxon>Dictyostelia</taxon>
        <taxon>Dictyosteliales</taxon>
        <taxon>Dictyosteliaceae</taxon>
        <taxon>Dictyostelium</taxon>
    </lineage>
</organism>
<gene>
    <name evidence="13" type="ORF">RB653_003543</name>
</gene>
<protein>
    <recommendedName>
        <fullName evidence="12">ABC transporter domain-containing protein</fullName>
    </recommendedName>
</protein>
<feature type="transmembrane region" description="Helical" evidence="11">
    <location>
        <begin position="1183"/>
        <end position="1204"/>
    </location>
</feature>
<feature type="transmembrane region" description="Helical" evidence="11">
    <location>
        <begin position="863"/>
        <end position="881"/>
    </location>
</feature>
<accession>A0AAN7YZ74</accession>
<dbReference type="PROSITE" id="PS00211">
    <property type="entry name" value="ABC_TRANSPORTER_1"/>
    <property type="match status" value="2"/>
</dbReference>
<evidence type="ECO:0000256" key="2">
    <source>
        <dbReference type="ARBA" id="ARBA00008869"/>
    </source>
</evidence>
<evidence type="ECO:0000313" key="13">
    <source>
        <dbReference type="EMBL" id="KAK5581962.1"/>
    </source>
</evidence>
<dbReference type="EMBL" id="JAVFKY010000001">
    <property type="protein sequence ID" value="KAK5581962.1"/>
    <property type="molecule type" value="Genomic_DNA"/>
</dbReference>
<keyword evidence="4 11" id="KW-0812">Transmembrane</keyword>
<dbReference type="SUPFAM" id="SSF52540">
    <property type="entry name" value="P-loop containing nucleoside triphosphate hydrolases"/>
    <property type="match status" value="2"/>
</dbReference>
<dbReference type="GO" id="GO:0140359">
    <property type="term" value="F:ABC-type transporter activity"/>
    <property type="evidence" value="ECO:0007669"/>
    <property type="project" value="InterPro"/>
</dbReference>
<dbReference type="GO" id="GO:0031288">
    <property type="term" value="P:sorocarp morphogenesis"/>
    <property type="evidence" value="ECO:0007669"/>
    <property type="project" value="UniProtKB-ARBA"/>
</dbReference>
<dbReference type="Pfam" id="PF00005">
    <property type="entry name" value="ABC_tran"/>
    <property type="match status" value="2"/>
</dbReference>
<dbReference type="PANTHER" id="PTHR19229">
    <property type="entry name" value="ATP-BINDING CASSETTE TRANSPORTER SUBFAMILY A ABCA"/>
    <property type="match status" value="1"/>
</dbReference>
<dbReference type="InterPro" id="IPR026082">
    <property type="entry name" value="ABCA"/>
</dbReference>
<evidence type="ECO:0000256" key="1">
    <source>
        <dbReference type="ARBA" id="ARBA00004141"/>
    </source>
</evidence>
<feature type="transmembrane region" description="Helical" evidence="11">
    <location>
        <begin position="310"/>
        <end position="331"/>
    </location>
</feature>
<dbReference type="Gene3D" id="3.40.50.300">
    <property type="entry name" value="P-loop containing nucleotide triphosphate hydrolases"/>
    <property type="match status" value="2"/>
</dbReference>
<feature type="region of interest" description="Disordered" evidence="10">
    <location>
        <begin position="1613"/>
        <end position="1646"/>
    </location>
</feature>
<evidence type="ECO:0000256" key="8">
    <source>
        <dbReference type="ARBA" id="ARBA00022989"/>
    </source>
</evidence>
<feature type="transmembrane region" description="Helical" evidence="11">
    <location>
        <begin position="1073"/>
        <end position="1099"/>
    </location>
</feature>
<feature type="region of interest" description="Disordered" evidence="10">
    <location>
        <begin position="1258"/>
        <end position="1279"/>
    </location>
</feature>
<evidence type="ECO:0000259" key="12">
    <source>
        <dbReference type="PROSITE" id="PS50893"/>
    </source>
</evidence>
<dbReference type="GO" id="GO:0016020">
    <property type="term" value="C:membrane"/>
    <property type="evidence" value="ECO:0007669"/>
    <property type="project" value="UniProtKB-SubCell"/>
</dbReference>
<keyword evidence="6" id="KW-0547">Nucleotide-binding</keyword>
<dbReference type="InterPro" id="IPR013525">
    <property type="entry name" value="ABC2_TM"/>
</dbReference>
<keyword evidence="3" id="KW-0813">Transport</keyword>
<dbReference type="SMART" id="SM00382">
    <property type="entry name" value="AAA"/>
    <property type="match status" value="2"/>
</dbReference>
<feature type="transmembrane region" description="Helical" evidence="11">
    <location>
        <begin position="1140"/>
        <end position="1162"/>
    </location>
</feature>
<dbReference type="FunFam" id="3.40.50.300:FF:002530">
    <property type="entry name" value="ABC transporter A family member 5"/>
    <property type="match status" value="1"/>
</dbReference>
<comment type="subcellular location">
    <subcellularLocation>
        <location evidence="1">Membrane</location>
        <topology evidence="1">Multi-pass membrane protein</topology>
    </subcellularLocation>
</comment>
<feature type="transmembrane region" description="Helical" evidence="11">
    <location>
        <begin position="1026"/>
        <end position="1047"/>
    </location>
</feature>
<dbReference type="InterPro" id="IPR027417">
    <property type="entry name" value="P-loop_NTPase"/>
</dbReference>
<dbReference type="GO" id="GO:0016887">
    <property type="term" value="F:ATP hydrolysis activity"/>
    <property type="evidence" value="ECO:0007669"/>
    <property type="project" value="InterPro"/>
</dbReference>
<feature type="transmembrane region" description="Helical" evidence="11">
    <location>
        <begin position="343"/>
        <end position="362"/>
    </location>
</feature>
<proteinExistence type="inferred from homology"/>
<keyword evidence="9 11" id="KW-0472">Membrane</keyword>
<keyword evidence="14" id="KW-1185">Reference proteome</keyword>
<dbReference type="InterPro" id="IPR003439">
    <property type="entry name" value="ABC_transporter-like_ATP-bd"/>
</dbReference>
<feature type="compositionally biased region" description="Basic and acidic residues" evidence="10">
    <location>
        <begin position="1613"/>
        <end position="1622"/>
    </location>
</feature>
<feature type="domain" description="ABC transporter" evidence="12">
    <location>
        <begin position="500"/>
        <end position="735"/>
    </location>
</feature>
<feature type="transmembrane region" description="Helical" evidence="11">
    <location>
        <begin position="237"/>
        <end position="256"/>
    </location>
</feature>
<feature type="transmembrane region" description="Helical" evidence="11">
    <location>
        <begin position="1224"/>
        <end position="1248"/>
    </location>
</feature>
<evidence type="ECO:0000313" key="14">
    <source>
        <dbReference type="Proteomes" id="UP001344447"/>
    </source>
</evidence>
<dbReference type="GO" id="GO:0005319">
    <property type="term" value="F:lipid transporter activity"/>
    <property type="evidence" value="ECO:0007669"/>
    <property type="project" value="TreeGrafter"/>
</dbReference>
<dbReference type="Pfam" id="PF12698">
    <property type="entry name" value="ABC2_membrane_3"/>
    <property type="match status" value="2"/>
</dbReference>
<sequence length="1694" mass="190704">MGEFKSQLLTLLKKNSLLKGKSKIKFIGEILAPMVVIGILFGLLYLSAIIQPDFSPRYASGFTETVARLKKLLVATNGSLTPYQLRIVYNLKRQIKLAHPEYTDEYIDLCFEYFNNFESMEGYFLDPENYRGVMGGLWFDENDYYYSPPSVLKYSISVDADYTNDNNKQISERSDSQIYLRHSFTQIQTAVDQAILMTQNVEIPMVVMGQRFPNPYVHLWQTWTDGRKMILKETGGIFISAAIFVGLFTTITNMVMEKESKILEAMKIMGLHSLPYYVSIAISSCYTIIPSTAIVIAVLKGTQLIWTTQWYILAIILLLFSLSLILLAFILSKFFNRSKFAGLVCFLIILIMAGLGILVNHINVSTSVKLIFCLLSPVSISLANYSMSMKDLELVGVENPDWSVIVSENQIIGMLILDVVLYATLVWYIDNIISGEFGQSKPFYFFLTKSYWSKKSDQNKLFDFDQQTIESPLNNRKKQLEYNNNQDFEFNEIHSSKATIQIRKLRKEFKTGDGKRVAVDDLTIDMYQNRIHCFLGPNGSGKSTTIGMLTGLLTCTSGSALINGLDINQNIDMIRKNIGVVLQQDIIWDNLTVLEHLIFYAQLKGYSDLKEAKNEAKKMGIEVGLEIKLHSKAGTLSGGQKRKLCLGIAFIGPNSNILFLDEVTSGLDPLSRSEVQDFILSKKEGKTIILSTHYLDEADLLGDTISIIAHGKLKCNGSPLFLKNRFGVGYLLTITKKSGEFSKDSVMEITKQYINQAQVLSDAGTELSIRLPMESLPMFSQYFKHLEDSKDLLLIDSYGISISTLEEVFLKIGQETLKSTPNFNDQAVKEALSTKSSGIKVRQQLKGLLIKRFCTTKKDFKSFMFSIVVPLIILGLGLVMYKNMRTITTFNDVTTPLTFSIDVYGDNIYVPWSVSGQNSTIDLRIKNSIGKSNHSILLPADELEDYLIENYEGNPGAFSFGKTIIEGNEMLSFTAYFNRDYLHALPIYINFVDNALSMNLGGVGIQTTSRPFQHIRSQFELATEKINFSAIIFFIILTLAAFALVVASHAGNISQERAARIKRLLYISGLKKYVYWLSNLIWDYILTFIMVIFLAVLVVAIDDKFRNQFPLFICALVLFVTAIIPLSYLFSYAWSSHGKATGFIFGIHFGIGLLMTVACFILRIWVIKDDNDTIQTITDIIDLVFFFFSPFYCFSKVMVIITNFPGTTRLGESYIANYWGIKFGLPPVCFLAVHTIVWTIWIMILDYYPELRGKYRHGKTDKAPPPPPDEDSDVSNERSRVLSFETSNDPIIMRDFFKLYKGKGKEKDNLAVHNTSLAIPKGQTFGLLGLNGAGKSTTLGCLSGEVIPSGGDIFVNGYNIQTQRLDALSSVGFCHQYNSLIGLLSAREQIRLYCRIKGIEESKIEETVEAFIKMMDLGAIGNSNVAGYSGGNKRKVALSVAIVGNPSVVYLDEVSVGVDAVVARFMWNVITELKKDKVIILTTHSMMECSAVCDRLTIMKSGKMMCLGSIQHIKDKFGSGYSIDVKFKKEYHLTGVKLFQKELPNATLVDNHDLSASFELPNSLDAPIQLSKIFSVIERNLKPILDDYSVGQTSIDHIFLKLTNLKQQKFKNQQKESIENHTIDINNNNSKKSNNNNSNKNNNSILSTTKNFGSSNFFDVESDNTYLNNLKYLENEDCDIEMPPYDNHSLENSF</sequence>
<evidence type="ECO:0000256" key="3">
    <source>
        <dbReference type="ARBA" id="ARBA00022448"/>
    </source>
</evidence>
<keyword evidence="5" id="KW-0677">Repeat</keyword>
<evidence type="ECO:0000256" key="6">
    <source>
        <dbReference type="ARBA" id="ARBA00022741"/>
    </source>
</evidence>
<feature type="transmembrane region" description="Helical" evidence="11">
    <location>
        <begin position="411"/>
        <end position="429"/>
    </location>
</feature>
<evidence type="ECO:0000256" key="4">
    <source>
        <dbReference type="ARBA" id="ARBA00022692"/>
    </source>
</evidence>
<feature type="domain" description="ABC transporter" evidence="12">
    <location>
        <begin position="1291"/>
        <end position="1526"/>
    </location>
</feature>
<keyword evidence="8 11" id="KW-1133">Transmembrane helix</keyword>
<feature type="transmembrane region" description="Helical" evidence="11">
    <location>
        <begin position="1111"/>
        <end position="1134"/>
    </location>
</feature>
<evidence type="ECO:0000256" key="10">
    <source>
        <dbReference type="SAM" id="MobiDB-lite"/>
    </source>
</evidence>
<evidence type="ECO:0000256" key="9">
    <source>
        <dbReference type="ARBA" id="ARBA00023136"/>
    </source>
</evidence>
<dbReference type="InterPro" id="IPR017871">
    <property type="entry name" value="ABC_transporter-like_CS"/>
</dbReference>
<name>A0AAN7YZ74_9MYCE</name>
<reference evidence="13 14" key="1">
    <citation type="submission" date="2023-11" db="EMBL/GenBank/DDBJ databases">
        <title>Dfirmibasis_genome.</title>
        <authorList>
            <person name="Edelbroek B."/>
            <person name="Kjellin J."/>
            <person name="Jerlstrom-Hultqvist J."/>
            <person name="Soderbom F."/>
        </authorList>
    </citation>
    <scope>NUCLEOTIDE SEQUENCE [LARGE SCALE GENOMIC DNA]</scope>
    <source>
        <strain evidence="13 14">TNS-C-14</strain>
    </source>
</reference>